<dbReference type="PANTHER" id="PTHR35399">
    <property type="entry name" value="SLR8030 PROTEIN"/>
    <property type="match status" value="1"/>
</dbReference>
<feature type="region of interest" description="Disordered" evidence="2">
    <location>
        <begin position="220"/>
        <end position="243"/>
    </location>
</feature>
<evidence type="ECO:0000313" key="3">
    <source>
        <dbReference type="EMBL" id="TQV73828.1"/>
    </source>
</evidence>
<dbReference type="InterPro" id="IPR008557">
    <property type="entry name" value="PhoX"/>
</dbReference>
<dbReference type="Proteomes" id="UP000317839">
    <property type="component" value="Unassembled WGS sequence"/>
</dbReference>
<evidence type="ECO:0000313" key="4">
    <source>
        <dbReference type="Proteomes" id="UP000317839"/>
    </source>
</evidence>
<reference evidence="3 4" key="1">
    <citation type="submission" date="2019-06" db="EMBL/GenBank/DDBJ databases">
        <title>Draft genome of Aliikangiella marina GYP-15.</title>
        <authorList>
            <person name="Wang G."/>
        </authorList>
    </citation>
    <scope>NUCLEOTIDE SEQUENCE [LARGE SCALE GENOMIC DNA]</scope>
    <source>
        <strain evidence="3 4">GYP-15</strain>
    </source>
</reference>
<organism evidence="3 4">
    <name type="scientific">Aliikangiella marina</name>
    <dbReference type="NCBI Taxonomy" id="1712262"/>
    <lineage>
        <taxon>Bacteria</taxon>
        <taxon>Pseudomonadati</taxon>
        <taxon>Pseudomonadota</taxon>
        <taxon>Gammaproteobacteria</taxon>
        <taxon>Oceanospirillales</taxon>
        <taxon>Pleioneaceae</taxon>
        <taxon>Aliikangiella</taxon>
    </lineage>
</organism>
<dbReference type="AlphaFoldDB" id="A0A545T9E3"/>
<gene>
    <name evidence="3" type="ORF">FLL45_13245</name>
</gene>
<dbReference type="OrthoDB" id="9801383at2"/>
<proteinExistence type="predicted"/>
<keyword evidence="4" id="KW-1185">Reference proteome</keyword>
<dbReference type="InterPro" id="IPR019546">
    <property type="entry name" value="TAT_signal_bac_arc"/>
</dbReference>
<name>A0A545T9E3_9GAMM</name>
<sequence>MMIVTLYLTPESQFSKKALVLSESRVNPYFIKMFLKDKEQPFSSILATRLSRRGFVKGLGIAAGAGLTVGCATLTSKEQAAFKFKEVPHGLDEFVTLPPGYDYQVVMRWGDPLFSEAAAFEPLAQTGEKQLKQFGFNNDYIGFLPLSNEQRQSTHGLLVVNHEHTKAKLMHPGATNDCDLTLEQTKVDIAAHGVSVLEVRKDAETWQVVKNSRFNRRITPETPMRMTGPAAGSKRLISKSSENGVDSRGTCANCAGGITPWGTVLTAEENVDQFFTGDIEQLAEKRNYQRMIFSGEPEKSWSRHFERWDLNKNPNEGNHMGWIVEIDPFDPNSVPKKRTALGRFKHEACNLFINRDGRVVAYMGDDEKFEYVYRFVSKRRFRNQSDSESATFNANLLEEGTLSAAKFDDAGRLTWLPLVFGEDGLGPENDFHSQADVVIEARRAADIVGATPMDRPEDIEVNPVSHKVYVMLTKNKSRKTDQLDGANPRALNRGGQIVELTAPGGDHTADIFEWDMLLLCGDPNTCVTNYHSETTPNGWLSCPDNCTFDNQGNLWAATDGAEDFGVADGLWAIQTEGEKRGYARRFLRVPIGAELCGPYFTPDNKTLFCAVQHPGGDGSFDKPDTRWPDFDVTLPPRPAVIAIYKKDGGVIGS</sequence>
<accession>A0A545T9E3</accession>
<evidence type="ECO:0000256" key="1">
    <source>
        <dbReference type="ARBA" id="ARBA00022729"/>
    </source>
</evidence>
<dbReference type="SUPFAM" id="SSF63829">
    <property type="entry name" value="Calcium-dependent phosphotriesterase"/>
    <property type="match status" value="1"/>
</dbReference>
<dbReference type="NCBIfam" id="TIGR01409">
    <property type="entry name" value="TAT_signal_seq"/>
    <property type="match status" value="1"/>
</dbReference>
<dbReference type="Pfam" id="PF05787">
    <property type="entry name" value="PhoX"/>
    <property type="match status" value="1"/>
</dbReference>
<comment type="caution">
    <text evidence="3">The sequence shown here is derived from an EMBL/GenBank/DDBJ whole genome shotgun (WGS) entry which is preliminary data.</text>
</comment>
<evidence type="ECO:0000256" key="2">
    <source>
        <dbReference type="SAM" id="MobiDB-lite"/>
    </source>
</evidence>
<keyword evidence="1" id="KW-0732">Signal</keyword>
<dbReference type="EMBL" id="VIKR01000003">
    <property type="protein sequence ID" value="TQV73828.1"/>
    <property type="molecule type" value="Genomic_DNA"/>
</dbReference>
<protein>
    <submittedName>
        <fullName evidence="3">PhoX family phosphatase</fullName>
    </submittedName>
</protein>
<dbReference type="PANTHER" id="PTHR35399:SF2">
    <property type="entry name" value="DUF839 DOMAIN-CONTAINING PROTEIN"/>
    <property type="match status" value="1"/>
</dbReference>